<sequence length="101" mass="10709">MQKCGSSISTPATPLESKLICCERPASMPGPKVPGVQRGQHASQLMMDALFSNDHELVLKDGCPAPALPTLPCLFKAALRVAPLRSAALNADVRSRPKQST</sequence>
<dbReference type="AlphaFoldDB" id="A0A812UHM9"/>
<accession>A0A812UHM9</accession>
<keyword evidence="2" id="KW-1185">Reference proteome</keyword>
<protein>
    <submittedName>
        <fullName evidence="1">Uncharacterized protein</fullName>
    </submittedName>
</protein>
<evidence type="ECO:0000313" key="2">
    <source>
        <dbReference type="Proteomes" id="UP000649617"/>
    </source>
</evidence>
<proteinExistence type="predicted"/>
<evidence type="ECO:0000313" key="1">
    <source>
        <dbReference type="EMBL" id="CAE7577739.1"/>
    </source>
</evidence>
<name>A0A812UHM9_SYMPI</name>
<dbReference type="Proteomes" id="UP000649617">
    <property type="component" value="Unassembled WGS sequence"/>
</dbReference>
<organism evidence="1 2">
    <name type="scientific">Symbiodinium pilosum</name>
    <name type="common">Dinoflagellate</name>
    <dbReference type="NCBI Taxonomy" id="2952"/>
    <lineage>
        <taxon>Eukaryota</taxon>
        <taxon>Sar</taxon>
        <taxon>Alveolata</taxon>
        <taxon>Dinophyceae</taxon>
        <taxon>Suessiales</taxon>
        <taxon>Symbiodiniaceae</taxon>
        <taxon>Symbiodinium</taxon>
    </lineage>
</organism>
<dbReference type="EMBL" id="CAJNIZ010038369">
    <property type="protein sequence ID" value="CAE7577739.1"/>
    <property type="molecule type" value="Genomic_DNA"/>
</dbReference>
<reference evidence="1" key="1">
    <citation type="submission" date="2021-02" db="EMBL/GenBank/DDBJ databases">
        <authorList>
            <person name="Dougan E. K."/>
            <person name="Rhodes N."/>
            <person name="Thang M."/>
            <person name="Chan C."/>
        </authorList>
    </citation>
    <scope>NUCLEOTIDE SEQUENCE</scope>
</reference>
<gene>
    <name evidence="1" type="ORF">SPIL2461_LOCUS15536</name>
</gene>
<comment type="caution">
    <text evidence="1">The sequence shown here is derived from an EMBL/GenBank/DDBJ whole genome shotgun (WGS) entry which is preliminary data.</text>
</comment>